<feature type="domain" description="Ig-like" evidence="8">
    <location>
        <begin position="491"/>
        <end position="576"/>
    </location>
</feature>
<name>A0A401RSJ4_CHIPU</name>
<dbReference type="SMART" id="SM00409">
    <property type="entry name" value="IG"/>
    <property type="match status" value="7"/>
</dbReference>
<evidence type="ECO:0000256" key="5">
    <source>
        <dbReference type="ARBA" id="ARBA00038222"/>
    </source>
</evidence>
<feature type="chain" id="PRO_5019137143" description="Ig-like domain-containing protein" evidence="7">
    <location>
        <begin position="21"/>
        <end position="704"/>
    </location>
</feature>
<dbReference type="InterPro" id="IPR013783">
    <property type="entry name" value="Ig-like_fold"/>
</dbReference>
<evidence type="ECO:0000256" key="1">
    <source>
        <dbReference type="ARBA" id="ARBA00022729"/>
    </source>
</evidence>
<feature type="domain" description="Ig-like" evidence="8">
    <location>
        <begin position="219"/>
        <end position="298"/>
    </location>
</feature>
<reference evidence="9 10" key="1">
    <citation type="journal article" date="2018" name="Nat. Ecol. Evol.">
        <title>Shark genomes provide insights into elasmobranch evolution and the origin of vertebrates.</title>
        <authorList>
            <person name="Hara Y"/>
            <person name="Yamaguchi K"/>
            <person name="Onimaru K"/>
            <person name="Kadota M"/>
            <person name="Koyanagi M"/>
            <person name="Keeley SD"/>
            <person name="Tatsumi K"/>
            <person name="Tanaka K"/>
            <person name="Motone F"/>
            <person name="Kageyama Y"/>
            <person name="Nozu R"/>
            <person name="Adachi N"/>
            <person name="Nishimura O"/>
            <person name="Nakagawa R"/>
            <person name="Tanegashima C"/>
            <person name="Kiyatake I"/>
            <person name="Matsumoto R"/>
            <person name="Murakumo K"/>
            <person name="Nishida K"/>
            <person name="Terakita A"/>
            <person name="Kuratani S"/>
            <person name="Sato K"/>
            <person name="Hyodo S Kuraku.S."/>
        </authorList>
    </citation>
    <scope>NUCLEOTIDE SEQUENCE [LARGE SCALE GENOMIC DNA]</scope>
</reference>
<evidence type="ECO:0000313" key="9">
    <source>
        <dbReference type="EMBL" id="GCC21109.1"/>
    </source>
</evidence>
<feature type="domain" description="Ig-like" evidence="8">
    <location>
        <begin position="581"/>
        <end position="662"/>
    </location>
</feature>
<dbReference type="PRINTS" id="PR01832">
    <property type="entry name" value="VEGFRECEPTOR"/>
</dbReference>
<keyword evidence="6" id="KW-0812">Transmembrane</keyword>
<keyword evidence="6" id="KW-1133">Transmembrane helix</keyword>
<comment type="similarity">
    <text evidence="5">Belongs to the immunoglobulin superfamily. CEA family.</text>
</comment>
<dbReference type="InterPro" id="IPR036179">
    <property type="entry name" value="Ig-like_dom_sf"/>
</dbReference>
<dbReference type="OrthoDB" id="6159398at2759"/>
<dbReference type="InterPro" id="IPR052598">
    <property type="entry name" value="IgSF_CEA-related"/>
</dbReference>
<dbReference type="InterPro" id="IPR013106">
    <property type="entry name" value="Ig_V-set"/>
</dbReference>
<accession>A0A401RSJ4</accession>
<feature type="domain" description="Ig-like" evidence="8">
    <location>
        <begin position="129"/>
        <end position="208"/>
    </location>
</feature>
<keyword evidence="10" id="KW-1185">Reference proteome</keyword>
<evidence type="ECO:0000256" key="6">
    <source>
        <dbReference type="SAM" id="Phobius"/>
    </source>
</evidence>
<gene>
    <name evidence="9" type="ORF">chiPu_0019576</name>
</gene>
<dbReference type="Pfam" id="PF13895">
    <property type="entry name" value="Ig_2"/>
    <property type="match status" value="1"/>
</dbReference>
<sequence length="704" mass="77818">MKVCGVPLFVCTIIFSSVDSEIIIVSDGWQEVDAAVGSQILLSLATSSELRSGSWRFNCSDVALWISNITDISNDYSGRAELSTNGSLTLKSLTINDSGDYVVTMNPPFSNVSVMSRIALNVIEPVSKPEVSLSSSEVVEDNGTVTLHCNLTGHSPSIQWIKDGQYLQYNDRMNMSSDNHTLILTAVNRSDTGDYQCEGYNTVSRNISDVVSLIVYFGPEDLQISIDPGKEDITVGSNVTFNCSAQSVPTPEFEWFFQGHPLNRTGPMMTIARYGPSHNGVYMCQAYNNMTGKYANVTTEVHVVEPVSKPNITADVSDPVEHNDTVSLTCHVTGDLRYLNWMKANQFIQNNERVKLSEDNVTLSILSVNRSDSGNYTCQAWGYRNKETSNPFELNVYYGPDTPQLTIEDEKEVYAPESDIVLRCTADSVPPATFEWLLNGISLRQTSETLTLSKINISDFGNYTCKAYNNRTMLYAETTKKITAIEDISKPEITADASPLVEHNGTAILTCGVSGSWRSLKWSRDQNALLPSENVELSDRNKTLTIKAVNRSDAGNYTCTVESLISSKESDPFPLVIYYGPDEAQIVITSKEQTVSYGANVTLECKVESFPPSKYKWFLNGEELPQNEKVLVVSNITRGNSGNYTCQGYNVQTKMEKKKTIHLSPLESNDLEDYKNKSWIAAAVVGVLALIAICACIIFKQRGS</sequence>
<dbReference type="Pfam" id="PF13927">
    <property type="entry name" value="Ig_3"/>
    <property type="match status" value="5"/>
</dbReference>
<dbReference type="EMBL" id="BEZZ01002059">
    <property type="protein sequence ID" value="GCC21109.1"/>
    <property type="molecule type" value="Genomic_DNA"/>
</dbReference>
<dbReference type="InterPro" id="IPR003599">
    <property type="entry name" value="Ig_sub"/>
</dbReference>
<proteinExistence type="inferred from homology"/>
<dbReference type="PANTHER" id="PTHR44337:SF20">
    <property type="entry name" value="CARCINOEMBRYONIC ANTIGEN-RELATED CELL ADHESION MOLECULE 5-RELATED"/>
    <property type="match status" value="1"/>
</dbReference>
<evidence type="ECO:0000256" key="3">
    <source>
        <dbReference type="ARBA" id="ARBA00023180"/>
    </source>
</evidence>
<evidence type="ECO:0000259" key="8">
    <source>
        <dbReference type="PROSITE" id="PS50835"/>
    </source>
</evidence>
<dbReference type="InterPro" id="IPR003598">
    <property type="entry name" value="Ig_sub2"/>
</dbReference>
<feature type="signal peptide" evidence="7">
    <location>
        <begin position="1"/>
        <end position="20"/>
    </location>
</feature>
<dbReference type="Proteomes" id="UP000287033">
    <property type="component" value="Unassembled WGS sequence"/>
</dbReference>
<dbReference type="PROSITE" id="PS50835">
    <property type="entry name" value="IG_LIKE"/>
    <property type="match status" value="6"/>
</dbReference>
<dbReference type="SMART" id="SM00406">
    <property type="entry name" value="IGv"/>
    <property type="match status" value="3"/>
</dbReference>
<dbReference type="FunFam" id="2.60.40.10:FF:000244">
    <property type="entry name" value="carcinoembryonic antigen-related cell adhesion molecule 16"/>
    <property type="match status" value="1"/>
</dbReference>
<keyword evidence="1 7" id="KW-0732">Signal</keyword>
<dbReference type="PANTHER" id="PTHR44337">
    <property type="entry name" value="CARCINOEMBRYONIC ANTIGEN-RELATED CELL ADHESION MOLECULE 8"/>
    <property type="match status" value="1"/>
</dbReference>
<feature type="transmembrane region" description="Helical" evidence="6">
    <location>
        <begin position="679"/>
        <end position="699"/>
    </location>
</feature>
<dbReference type="SMART" id="SM00408">
    <property type="entry name" value="IGc2"/>
    <property type="match status" value="6"/>
</dbReference>
<dbReference type="InterPro" id="IPR007110">
    <property type="entry name" value="Ig-like_dom"/>
</dbReference>
<keyword evidence="2" id="KW-1015">Disulfide bond</keyword>
<dbReference type="STRING" id="137246.A0A401RSJ4"/>
<organism evidence="9 10">
    <name type="scientific">Chiloscyllium punctatum</name>
    <name type="common">Brownbanded bambooshark</name>
    <name type="synonym">Hemiscyllium punctatum</name>
    <dbReference type="NCBI Taxonomy" id="137246"/>
    <lineage>
        <taxon>Eukaryota</taxon>
        <taxon>Metazoa</taxon>
        <taxon>Chordata</taxon>
        <taxon>Craniata</taxon>
        <taxon>Vertebrata</taxon>
        <taxon>Chondrichthyes</taxon>
        <taxon>Elasmobranchii</taxon>
        <taxon>Galeomorphii</taxon>
        <taxon>Galeoidea</taxon>
        <taxon>Orectolobiformes</taxon>
        <taxon>Hemiscylliidae</taxon>
        <taxon>Chiloscyllium</taxon>
    </lineage>
</organism>
<dbReference type="AlphaFoldDB" id="A0A401RSJ4"/>
<comment type="caution">
    <text evidence="9">The sequence shown here is derived from an EMBL/GenBank/DDBJ whole genome shotgun (WGS) entry which is preliminary data.</text>
</comment>
<evidence type="ECO:0000256" key="2">
    <source>
        <dbReference type="ARBA" id="ARBA00023157"/>
    </source>
</evidence>
<dbReference type="OMA" id="AIYECET"/>
<keyword evidence="6" id="KW-0472">Membrane</keyword>
<protein>
    <recommendedName>
        <fullName evidence="8">Ig-like domain-containing protein</fullName>
    </recommendedName>
</protein>
<evidence type="ECO:0000256" key="4">
    <source>
        <dbReference type="ARBA" id="ARBA00023319"/>
    </source>
</evidence>
<evidence type="ECO:0000256" key="7">
    <source>
        <dbReference type="SAM" id="SignalP"/>
    </source>
</evidence>
<dbReference type="Gene3D" id="2.60.40.10">
    <property type="entry name" value="Immunoglobulins"/>
    <property type="match status" value="7"/>
</dbReference>
<evidence type="ECO:0000313" key="10">
    <source>
        <dbReference type="Proteomes" id="UP000287033"/>
    </source>
</evidence>
<keyword evidence="4" id="KW-0393">Immunoglobulin domain</keyword>
<keyword evidence="3" id="KW-0325">Glycoprotein</keyword>
<dbReference type="SUPFAM" id="SSF48726">
    <property type="entry name" value="Immunoglobulin"/>
    <property type="match status" value="7"/>
</dbReference>
<feature type="domain" description="Ig-like" evidence="8">
    <location>
        <begin position="310"/>
        <end position="395"/>
    </location>
</feature>
<feature type="domain" description="Ig-like" evidence="8">
    <location>
        <begin position="403"/>
        <end position="483"/>
    </location>
</feature>